<evidence type="ECO:0000313" key="3">
    <source>
        <dbReference type="EMBL" id="KAK7686323.1"/>
    </source>
</evidence>
<evidence type="ECO:0000259" key="2">
    <source>
        <dbReference type="Pfam" id="PF08718"/>
    </source>
</evidence>
<gene>
    <name evidence="3" type="ORF">QCA50_010547</name>
</gene>
<protein>
    <recommendedName>
        <fullName evidence="2">Glycolipid transfer protein domain-containing protein</fullName>
    </recommendedName>
</protein>
<comment type="caution">
    <text evidence="3">The sequence shown here is derived from an EMBL/GenBank/DDBJ whole genome shotgun (WGS) entry which is preliminary data.</text>
</comment>
<proteinExistence type="predicted"/>
<dbReference type="Pfam" id="PF08718">
    <property type="entry name" value="GLTP"/>
    <property type="match status" value="1"/>
</dbReference>
<organism evidence="3 4">
    <name type="scientific">Cerrena zonata</name>
    <dbReference type="NCBI Taxonomy" id="2478898"/>
    <lineage>
        <taxon>Eukaryota</taxon>
        <taxon>Fungi</taxon>
        <taxon>Dikarya</taxon>
        <taxon>Basidiomycota</taxon>
        <taxon>Agaricomycotina</taxon>
        <taxon>Agaricomycetes</taxon>
        <taxon>Polyporales</taxon>
        <taxon>Cerrenaceae</taxon>
        <taxon>Cerrena</taxon>
    </lineage>
</organism>
<dbReference type="PANTHER" id="PTHR10219">
    <property type="entry name" value="GLYCOLIPID TRANSFER PROTEIN-RELATED"/>
    <property type="match status" value="1"/>
</dbReference>
<name>A0AAW0FZ17_9APHY</name>
<dbReference type="EMBL" id="JASBNA010000017">
    <property type="protein sequence ID" value="KAK7686323.1"/>
    <property type="molecule type" value="Genomic_DNA"/>
</dbReference>
<dbReference type="PANTHER" id="PTHR10219:SF25">
    <property type="entry name" value="PLECKSTRIN HOMOLOGY DOMAIN-CONTAINING FAMILY A MEMBER 8"/>
    <property type="match status" value="1"/>
</dbReference>
<reference evidence="3 4" key="1">
    <citation type="submission" date="2022-09" db="EMBL/GenBank/DDBJ databases">
        <authorList>
            <person name="Palmer J.M."/>
        </authorList>
    </citation>
    <scope>NUCLEOTIDE SEQUENCE [LARGE SCALE GENOMIC DNA]</scope>
    <source>
        <strain evidence="3 4">DSM 7382</strain>
    </source>
</reference>
<dbReference type="FunFam" id="1.10.3520.10:FF:000001">
    <property type="entry name" value="Pleckstrin domain-containing family A member 8"/>
    <property type="match status" value="1"/>
</dbReference>
<dbReference type="InterPro" id="IPR036497">
    <property type="entry name" value="GLTP_sf"/>
</dbReference>
<keyword evidence="1" id="KW-0813">Transport</keyword>
<sequence>MAPYYQTAKSFADVSITDEGVDTTSFLHASDDFVHMFDLVGNGVFAFVQKDLRDNIAGVRGRHKTAPSTSTTLENLVKNEAHESNRYGTACMVRLIRGLLFTCQALQNMQNDRGSELHVCFRRSFDVHLKHHLSFIVRSVVVVAIRAVPHRHDFYNRLSEGSPHDAFDTELSKWLSGLDSICHRMKTFLEQGGYGKV</sequence>
<dbReference type="GO" id="GO:0016020">
    <property type="term" value="C:membrane"/>
    <property type="evidence" value="ECO:0007669"/>
    <property type="project" value="TreeGrafter"/>
</dbReference>
<dbReference type="Gene3D" id="1.10.3520.10">
    <property type="entry name" value="Glycolipid transfer protein"/>
    <property type="match status" value="1"/>
</dbReference>
<dbReference type="AlphaFoldDB" id="A0AAW0FZ17"/>
<dbReference type="Proteomes" id="UP001385951">
    <property type="component" value="Unassembled WGS sequence"/>
</dbReference>
<dbReference type="GO" id="GO:0005829">
    <property type="term" value="C:cytosol"/>
    <property type="evidence" value="ECO:0007669"/>
    <property type="project" value="TreeGrafter"/>
</dbReference>
<dbReference type="InterPro" id="IPR014830">
    <property type="entry name" value="Glycolipid_transfer_prot_dom"/>
</dbReference>
<evidence type="ECO:0000313" key="4">
    <source>
        <dbReference type="Proteomes" id="UP001385951"/>
    </source>
</evidence>
<dbReference type="GO" id="GO:1902387">
    <property type="term" value="F:ceramide 1-phosphate binding"/>
    <property type="evidence" value="ECO:0007669"/>
    <property type="project" value="TreeGrafter"/>
</dbReference>
<evidence type="ECO:0000256" key="1">
    <source>
        <dbReference type="ARBA" id="ARBA00022448"/>
    </source>
</evidence>
<feature type="domain" description="Glycolipid transfer protein" evidence="2">
    <location>
        <begin position="21"/>
        <end position="159"/>
    </location>
</feature>
<accession>A0AAW0FZ17</accession>
<dbReference type="SUPFAM" id="SSF110004">
    <property type="entry name" value="Glycolipid transfer protein, GLTP"/>
    <property type="match status" value="1"/>
</dbReference>
<keyword evidence="4" id="KW-1185">Reference proteome</keyword>
<dbReference type="GO" id="GO:1902388">
    <property type="term" value="F:ceramide 1-phosphate transfer activity"/>
    <property type="evidence" value="ECO:0007669"/>
    <property type="project" value="TreeGrafter"/>
</dbReference>